<dbReference type="NCBIfam" id="NF041492">
    <property type="entry name" value="MobF"/>
    <property type="match status" value="1"/>
</dbReference>
<dbReference type="SUPFAM" id="SSF52540">
    <property type="entry name" value="P-loop containing nucleoside triphosphate hydrolases"/>
    <property type="match status" value="2"/>
</dbReference>
<dbReference type="InterPro" id="IPR054558">
    <property type="entry name" value="TraI_hel_assoc_DBD_N"/>
</dbReference>
<dbReference type="Pfam" id="PF13604">
    <property type="entry name" value="AAA_30"/>
    <property type="match status" value="1"/>
</dbReference>
<dbReference type="InterPro" id="IPR014862">
    <property type="entry name" value="TrwC"/>
</dbReference>
<dbReference type="NCBIfam" id="TIGR02760">
    <property type="entry name" value="TraI_TIGR"/>
    <property type="match status" value="1"/>
</dbReference>
<dbReference type="eggNOG" id="COG0507">
    <property type="taxonomic scope" value="Bacteria"/>
</dbReference>
<proteinExistence type="predicted"/>
<dbReference type="InterPro" id="IPR009767">
    <property type="entry name" value="DNA_helicase_TraI_C"/>
</dbReference>
<dbReference type="OrthoDB" id="1634048at2"/>
<evidence type="ECO:0000256" key="2">
    <source>
        <dbReference type="ARBA" id="ARBA00022840"/>
    </source>
</evidence>
<dbReference type="Pfam" id="PF08751">
    <property type="entry name" value="TrwC"/>
    <property type="match status" value="1"/>
</dbReference>
<dbReference type="PANTHER" id="PTHR43788:SF6">
    <property type="entry name" value="DNA HELICASE B"/>
    <property type="match status" value="1"/>
</dbReference>
<feature type="domain" description="TraI N-terminal subdomain" evidence="6">
    <location>
        <begin position="570"/>
        <end position="620"/>
    </location>
</feature>
<dbReference type="InterPro" id="IPR014129">
    <property type="entry name" value="Conjug_relaxase_TraI"/>
</dbReference>
<evidence type="ECO:0000313" key="9">
    <source>
        <dbReference type="EMBL" id="KGT87938.1"/>
    </source>
</evidence>
<dbReference type="NCBIfam" id="TIGR02686">
    <property type="entry name" value="relax_trwC"/>
    <property type="match status" value="1"/>
</dbReference>
<dbReference type="Pfam" id="PF18272">
    <property type="entry name" value="ssDNA_TraI_N"/>
    <property type="match status" value="1"/>
</dbReference>
<feature type="compositionally biased region" description="Basic and acidic residues" evidence="3">
    <location>
        <begin position="1691"/>
        <end position="1718"/>
    </location>
</feature>
<evidence type="ECO:0000259" key="8">
    <source>
        <dbReference type="Pfam" id="PF22232"/>
    </source>
</evidence>
<organism evidence="9 10">
    <name type="scientific">Erwinia typographi</name>
    <dbReference type="NCBI Taxonomy" id="371042"/>
    <lineage>
        <taxon>Bacteria</taxon>
        <taxon>Pseudomonadati</taxon>
        <taxon>Pseudomonadota</taxon>
        <taxon>Gammaproteobacteria</taxon>
        <taxon>Enterobacterales</taxon>
        <taxon>Erwiniaceae</taxon>
        <taxon>Erwinia</taxon>
    </lineage>
</organism>
<evidence type="ECO:0000259" key="5">
    <source>
        <dbReference type="Pfam" id="PF08751"/>
    </source>
</evidence>
<dbReference type="InterPro" id="IPR040987">
    <property type="entry name" value="TraI_N"/>
</dbReference>
<dbReference type="GO" id="GO:0016818">
    <property type="term" value="F:hydrolase activity, acting on acid anhydrides, in phosphorus-containing anhydrides"/>
    <property type="evidence" value="ECO:0007669"/>
    <property type="project" value="InterPro"/>
</dbReference>
<protein>
    <submittedName>
        <fullName evidence="9">TraI family protein</fullName>
    </submittedName>
</protein>
<dbReference type="GO" id="GO:0005524">
    <property type="term" value="F:ATP binding"/>
    <property type="evidence" value="ECO:0007669"/>
    <property type="project" value="UniProtKB-KW"/>
</dbReference>
<dbReference type="Pfam" id="PF18340">
    <property type="entry name" value="TraI_2B"/>
    <property type="match status" value="1"/>
</dbReference>
<comment type="caution">
    <text evidence="9">The sequence shown here is derived from an EMBL/GenBank/DDBJ whole genome shotgun (WGS) entry which is preliminary data.</text>
</comment>
<feature type="compositionally biased region" description="Basic and acidic residues" evidence="3">
    <location>
        <begin position="1648"/>
        <end position="1675"/>
    </location>
</feature>
<sequence>MLTVSSVAGGGASYYMAKDNYYFLGSMEASWMGKAAELLGLEGPVDAKTFDDALAGFFPQGVDLSRMSGGQNVHRPGYDLTLSAPKSISVLGVVLGDSRILEAHQRAVGVAMGEIERLASTRVMVDGVSQTEMTGKLLAAAFHHDTSRELDPQLHTHLIVMNLTEYLGEWKTLSSDKVGNSGFIENVYALQVALGKIYRNELRQAVEEMGFRTVVTGKNDLWEIEGVPVEIFSQRTQQIREAVGDGASLKSRDVAALDTRKAKQKDPDRTELLTDWMNRLEQEGFDIGAFRQEAEARLKTMDDDRAVRPETTPDDVRQAVSLAISQLSEKRTRFTYSDVLNRTLNSLDAREQIAVMARSAIESAIETQQLIPLDREKGVFTSSIHLLDELSLQQLAGEMKSAVVVSAGAPARFSPSVPVMQQIEADRPSLAIVSQPGGAGGMRESVLAGVQLAQSQGRDVVVLATDRSSERWLAEQPGLADKVMTLKGLSASPLPVNSTLIVAGAEKLSVRDALTVTDQALRAQSQLLMMDSGGRSGTGNALQTLEAAGVTRYRAETERTVAVSVVSEPDKRQRYAALARDYVAMVSQGENVVAQVSGEREQQSLTAELRQTLQEKGLLGGKTASVDMLVPQWLDSKNRRQLDTYREGMVLEQRAPDSRAPQRYTIDRVSAETRTLMLVGEDGQRQGMKLSQVDSSWSLYRSQSVDIAEGEKLTWLARQGKQRSGDTVTVTAVRKNSLVVEHDGQTRIIRTDEPLKAGYGYVTSPGKRVSEQGTVLAAVSGRDTGATMLNTLARSGERVQLYTPLANDEAERRLSRSPLYRTALAQVNPQNGELAAALDFARDNLMSPAEKAVRQAVSLTQGSEVVFSRPDVLANALPLHASLRKDDVDRELARQVQTGELIPVPGPKGIAQQLFVTAASYEAEKRVIRLVVEGLDTQSPLLRHADPALFAGLTAGQQQASSLILESTDRFTGIQGYAGVGKTTQLKTVLAALETLPAEQRPEVVGLAPTHRAVGEMADVGVKAQTLASFLMDMERRIQGGEKPDFSKTLFLVDESSMVGNRDMADAMGHIAAGGGRAVLSGDRDQLLPVDNGAPFTLLQERSPLDTAIMQDIVRQSPALKPAIESVIARQVPAALDTIRSVTPDTVPRTPGRWSPVQSVMAIPQTKEQKEEQGDRVIQAIVDDFTGRTAEARDNTLIVTQTNADKNAINTAIHAQLQERSELGREVTITVLDRVKTQTDRLKSVAGMAAQHGNIALINDRYYTIRAGKDSRQNGYVELVDETGQAQVLSAFESSLRDIAVFKLREIAVSVGEKVSFSRSDRERERGREANSNWTVTGVTKEGELQLTQGDETRVLNPGQDMADRHLDYGYAGTTHKAQGAGALYVIMLAGVEGARAALASMRDAYVGLSRVKVHVQVYTDNLDKWLKKVSQPAERQTAHDVLLADSDRQAATAQQLWEKATPLSASALGRALATQLPEAGEARFIHGSRKYPAPHVALPAHDASGVQRAVLLREVQLHGDGRLRGLSDNARLLGSEEATLVIFRQSETGLTRQARDLAEARQLGLQHPGDGIVVVSGEPPTDAIMKRLSGGLVLPDSAGIFRHPDSNPAGTPDPISLKTPEEQRMAKALAEEARRQQQPEAVPHLPGDPERPDALQQAERAESRALLREAEQFRQQEQAGLSQVMQQERQQARQRESVTDQLHRVEREIVRDKEIGE</sequence>
<dbReference type="GO" id="GO:0003677">
    <property type="term" value="F:DNA binding"/>
    <property type="evidence" value="ECO:0007669"/>
    <property type="project" value="InterPro"/>
</dbReference>
<dbReference type="Pfam" id="PF22232">
    <property type="entry name" value="TraI_hel_assoc_N"/>
    <property type="match status" value="1"/>
</dbReference>
<reference evidence="9 10" key="1">
    <citation type="submission" date="2014-10" db="EMBL/GenBank/DDBJ databases">
        <title>Genome sequence of Erwinia typographi M043b.</title>
        <authorList>
            <person name="Chan K.-G."/>
            <person name="Tan W.-S."/>
        </authorList>
    </citation>
    <scope>NUCLEOTIDE SEQUENCE [LARGE SCALE GENOMIC DNA]</scope>
    <source>
        <strain evidence="9 10">M043b</strain>
    </source>
</reference>
<dbReference type="EMBL" id="JRUQ01000068">
    <property type="protein sequence ID" value="KGT87938.1"/>
    <property type="molecule type" value="Genomic_DNA"/>
</dbReference>
<dbReference type="SUPFAM" id="SSF55464">
    <property type="entry name" value="Origin of replication-binding domain, RBD-like"/>
    <property type="match status" value="1"/>
</dbReference>
<keyword evidence="2" id="KW-0067">ATP-binding</keyword>
<keyword evidence="1" id="KW-0547">Nucleotide-binding</keyword>
<dbReference type="STRING" id="371042.NG99_22530"/>
<feature type="domain" description="TraI helicase-associated ssDBD N-terminal" evidence="8">
    <location>
        <begin position="437"/>
        <end position="531"/>
    </location>
</feature>
<dbReference type="Pfam" id="PF07057">
    <property type="entry name" value="TraI_C"/>
    <property type="match status" value="1"/>
</dbReference>
<keyword evidence="10" id="KW-1185">Reference proteome</keyword>
<evidence type="ECO:0000313" key="10">
    <source>
        <dbReference type="Proteomes" id="UP000030351"/>
    </source>
</evidence>
<dbReference type="InterPro" id="IPR040668">
    <property type="entry name" value="TraI_2B"/>
</dbReference>
<feature type="domain" description="TraI 2B/2B-like" evidence="7">
    <location>
        <begin position="629"/>
        <end position="706"/>
    </location>
</feature>
<feature type="domain" description="TrwC relaxase" evidence="5">
    <location>
        <begin position="8"/>
        <end position="281"/>
    </location>
</feature>
<evidence type="ECO:0000259" key="6">
    <source>
        <dbReference type="Pfam" id="PF18272"/>
    </source>
</evidence>
<dbReference type="Gene3D" id="3.40.50.300">
    <property type="entry name" value="P-loop containing nucleotide triphosphate hydrolases"/>
    <property type="match status" value="1"/>
</dbReference>
<dbReference type="PANTHER" id="PTHR43788">
    <property type="entry name" value="DNA2/NAM7 HELICASE FAMILY MEMBER"/>
    <property type="match status" value="1"/>
</dbReference>
<accession>A0A0A3ZQF9</accession>
<gene>
    <name evidence="9" type="ORF">NG99_22530</name>
</gene>
<evidence type="ECO:0000256" key="1">
    <source>
        <dbReference type="ARBA" id="ARBA00022741"/>
    </source>
</evidence>
<dbReference type="InterPro" id="IPR050534">
    <property type="entry name" value="Coronavir_polyprotein_1ab"/>
</dbReference>
<evidence type="ECO:0000259" key="7">
    <source>
        <dbReference type="Pfam" id="PF18340"/>
    </source>
</evidence>
<dbReference type="CDD" id="cd17933">
    <property type="entry name" value="DEXSc_RecD-like"/>
    <property type="match status" value="1"/>
</dbReference>
<dbReference type="GO" id="GO:0003678">
    <property type="term" value="F:DNA helicase activity"/>
    <property type="evidence" value="ECO:0007669"/>
    <property type="project" value="InterPro"/>
</dbReference>
<dbReference type="Proteomes" id="UP000030351">
    <property type="component" value="Unassembled WGS sequence"/>
</dbReference>
<dbReference type="InterPro" id="IPR027417">
    <property type="entry name" value="P-loop_NTPase"/>
</dbReference>
<name>A0A0A3ZQF9_9GAMM</name>
<dbReference type="InterPro" id="IPR014059">
    <property type="entry name" value="TraI/TrwC_relax"/>
</dbReference>
<feature type="domain" description="DNA helicase TraI type C-terminal" evidence="4">
    <location>
        <begin position="1438"/>
        <end position="1591"/>
    </location>
</feature>
<dbReference type="RefSeq" id="WP_034898053.1">
    <property type="nucleotide sequence ID" value="NZ_JRUQ01000068.1"/>
</dbReference>
<feature type="region of interest" description="Disordered" evidence="3">
    <location>
        <begin position="1630"/>
        <end position="1718"/>
    </location>
</feature>
<evidence type="ECO:0000256" key="3">
    <source>
        <dbReference type="SAM" id="MobiDB-lite"/>
    </source>
</evidence>
<evidence type="ECO:0000259" key="4">
    <source>
        <dbReference type="Pfam" id="PF07057"/>
    </source>
</evidence>